<dbReference type="EMBL" id="ML976615">
    <property type="protein sequence ID" value="KAF1847864.1"/>
    <property type="molecule type" value="Genomic_DNA"/>
</dbReference>
<dbReference type="Proteomes" id="UP000800039">
    <property type="component" value="Unassembled WGS sequence"/>
</dbReference>
<dbReference type="RefSeq" id="XP_040790427.1">
    <property type="nucleotide sequence ID" value="XM_040938258.1"/>
</dbReference>
<keyword evidence="2" id="KW-1185">Reference proteome</keyword>
<evidence type="ECO:0000313" key="2">
    <source>
        <dbReference type="Proteomes" id="UP000800039"/>
    </source>
</evidence>
<gene>
    <name evidence="1" type="ORF">K460DRAFT_426717</name>
</gene>
<evidence type="ECO:0000313" key="1">
    <source>
        <dbReference type="EMBL" id="KAF1847864.1"/>
    </source>
</evidence>
<protein>
    <submittedName>
        <fullName evidence="1">Uncharacterized protein</fullName>
    </submittedName>
</protein>
<dbReference type="GeneID" id="63855510"/>
<comment type="caution">
    <text evidence="1">The sequence shown here is derived from an EMBL/GenBank/DDBJ whole genome shotgun (WGS) entry which is preliminary data.</text>
</comment>
<organism evidence="1 2">
    <name type="scientific">Cucurbitaria berberidis CBS 394.84</name>
    <dbReference type="NCBI Taxonomy" id="1168544"/>
    <lineage>
        <taxon>Eukaryota</taxon>
        <taxon>Fungi</taxon>
        <taxon>Dikarya</taxon>
        <taxon>Ascomycota</taxon>
        <taxon>Pezizomycotina</taxon>
        <taxon>Dothideomycetes</taxon>
        <taxon>Pleosporomycetidae</taxon>
        <taxon>Pleosporales</taxon>
        <taxon>Pleosporineae</taxon>
        <taxon>Cucurbitariaceae</taxon>
        <taxon>Cucurbitaria</taxon>
    </lineage>
</organism>
<name>A0A9P4LB55_9PLEO</name>
<reference evidence="1" key="1">
    <citation type="submission" date="2020-01" db="EMBL/GenBank/DDBJ databases">
        <authorList>
            <consortium name="DOE Joint Genome Institute"/>
            <person name="Haridas S."/>
            <person name="Albert R."/>
            <person name="Binder M."/>
            <person name="Bloem J."/>
            <person name="Labutti K."/>
            <person name="Salamov A."/>
            <person name="Andreopoulos B."/>
            <person name="Baker S.E."/>
            <person name="Barry K."/>
            <person name="Bills G."/>
            <person name="Bluhm B.H."/>
            <person name="Cannon C."/>
            <person name="Castanera R."/>
            <person name="Culley D.E."/>
            <person name="Daum C."/>
            <person name="Ezra D."/>
            <person name="Gonzalez J.B."/>
            <person name="Henrissat B."/>
            <person name="Kuo A."/>
            <person name="Liang C."/>
            <person name="Lipzen A."/>
            <person name="Lutzoni F."/>
            <person name="Magnuson J."/>
            <person name="Mondo S."/>
            <person name="Nolan M."/>
            <person name="Ohm R."/>
            <person name="Pangilinan J."/>
            <person name="Park H.-J."/>
            <person name="Ramirez L."/>
            <person name="Alfaro M."/>
            <person name="Sun H."/>
            <person name="Tritt A."/>
            <person name="Yoshinaga Y."/>
            <person name="Zwiers L.-H."/>
            <person name="Turgeon B.G."/>
            <person name="Goodwin S.B."/>
            <person name="Spatafora J.W."/>
            <person name="Crous P.W."/>
            <person name="Grigoriev I.V."/>
        </authorList>
    </citation>
    <scope>NUCLEOTIDE SEQUENCE</scope>
    <source>
        <strain evidence="1">CBS 394.84</strain>
    </source>
</reference>
<sequence length="522" mass="59895">MSNHNMNNPTEFENLPPELMNAVLEELLGTSDNPGPRLRHRPDIPELSTLERRFTMETAILRTNKQIHAMAKAYLDLANKWIVFDMDDVHLVLPWACILIPMTIIDPEANYAVPEGIMRVRVKLCLNGERIIRPSPASQPKRQLVLIKLEHFVAFLAQIRMAELINSVRVMPRAFFIGDNQGLYNAMKGFNGLKIRVHVDPNYPHHWMQALLDCFDMFHGPLNEVSIIGSFDAQQARRIETSIALPRNVAEPTMYEIYIHIAHRIKLANHFADQGQLVSAIRLYDRVRNMTNASNTDRTPWSGWSTKDWSQFPFEALLITVATLNALIISIGTQENLEYAHMHVALHHSLVQQISLLLDFDDLGREMEGWILLLSGLHYILHARVVGTAYNGPERLLLVRIGMNLLEDTIGTFEHLPERDNVGFRAATYMCTRLRVLDFNPDKTLLFSAITRASIFFANRFEQYSRPVRWCVHQSLIPQALVNRGIVEHMQNCSRLTEEQKNQLLLVKVFEDDAEGGDDYFM</sequence>
<proteinExistence type="predicted"/>
<accession>A0A9P4LB55</accession>
<dbReference type="OrthoDB" id="3893333at2759"/>
<dbReference type="AlphaFoldDB" id="A0A9P4LB55"/>